<dbReference type="GO" id="GO:0003700">
    <property type="term" value="F:DNA-binding transcription factor activity"/>
    <property type="evidence" value="ECO:0007669"/>
    <property type="project" value="InterPro"/>
</dbReference>
<evidence type="ECO:0000256" key="1">
    <source>
        <dbReference type="ARBA" id="ARBA00022723"/>
    </source>
</evidence>
<dbReference type="AlphaFoldDB" id="A0A182SUQ4"/>
<reference evidence="7" key="2">
    <citation type="submission" date="2020-05" db="UniProtKB">
        <authorList>
            <consortium name="EnsemblMetazoa"/>
        </authorList>
    </citation>
    <scope>IDENTIFICATION</scope>
    <source>
        <strain evidence="7">maculatus3</strain>
    </source>
</reference>
<dbReference type="PANTHER" id="PTHR23225:SF2">
    <property type="entry name" value="AT09679P-RELATED"/>
    <property type="match status" value="1"/>
</dbReference>
<dbReference type="Pfam" id="PF13894">
    <property type="entry name" value="zf-C2H2_4"/>
    <property type="match status" value="1"/>
</dbReference>
<accession>A0A182SUQ4</accession>
<dbReference type="Proteomes" id="UP000075901">
    <property type="component" value="Unassembled WGS sequence"/>
</dbReference>
<evidence type="ECO:0000256" key="3">
    <source>
        <dbReference type="ARBA" id="ARBA00022771"/>
    </source>
</evidence>
<reference evidence="8" key="1">
    <citation type="submission" date="2013-09" db="EMBL/GenBank/DDBJ databases">
        <title>The Genome Sequence of Anopheles maculatus species B.</title>
        <authorList>
            <consortium name="The Broad Institute Genomics Platform"/>
            <person name="Neafsey D.E."/>
            <person name="Besansky N."/>
            <person name="Howell P."/>
            <person name="Walton C."/>
            <person name="Young S.K."/>
            <person name="Zeng Q."/>
            <person name="Gargeya S."/>
            <person name="Fitzgerald M."/>
            <person name="Haas B."/>
            <person name="Abouelleil A."/>
            <person name="Allen A.W."/>
            <person name="Alvarado L."/>
            <person name="Arachchi H.M."/>
            <person name="Berlin A.M."/>
            <person name="Chapman S.B."/>
            <person name="Gainer-Dewar J."/>
            <person name="Goldberg J."/>
            <person name="Griggs A."/>
            <person name="Gujja S."/>
            <person name="Hansen M."/>
            <person name="Howarth C."/>
            <person name="Imamovic A."/>
            <person name="Ireland A."/>
            <person name="Larimer J."/>
            <person name="McCowan C."/>
            <person name="Murphy C."/>
            <person name="Pearson M."/>
            <person name="Poon T.W."/>
            <person name="Priest M."/>
            <person name="Roberts A."/>
            <person name="Saif S."/>
            <person name="Shea T."/>
            <person name="Sisk P."/>
            <person name="Sykes S."/>
            <person name="Wortman J."/>
            <person name="Nusbaum C."/>
            <person name="Birren B."/>
        </authorList>
    </citation>
    <scope>NUCLEOTIDE SEQUENCE [LARGE SCALE GENOMIC DNA]</scope>
    <source>
        <strain evidence="8">maculatus3</strain>
    </source>
</reference>
<dbReference type="InterPro" id="IPR013087">
    <property type="entry name" value="Znf_C2H2_type"/>
</dbReference>
<protein>
    <recommendedName>
        <fullName evidence="6">C2H2-type domain-containing protein</fullName>
    </recommendedName>
</protein>
<dbReference type="FunFam" id="3.30.160.60:FF:000100">
    <property type="entry name" value="Zinc finger 45-like"/>
    <property type="match status" value="1"/>
</dbReference>
<dbReference type="VEuPathDB" id="VectorBase:AMAM013801"/>
<evidence type="ECO:0000313" key="7">
    <source>
        <dbReference type="EnsemblMetazoa" id="AMAM013801-PA"/>
    </source>
</evidence>
<dbReference type="PROSITE" id="PS00028">
    <property type="entry name" value="ZINC_FINGER_C2H2_1"/>
    <property type="match status" value="3"/>
</dbReference>
<dbReference type="InterPro" id="IPR039970">
    <property type="entry name" value="TF_Grauzone"/>
</dbReference>
<evidence type="ECO:0000256" key="4">
    <source>
        <dbReference type="ARBA" id="ARBA00022833"/>
    </source>
</evidence>
<dbReference type="PANTHER" id="PTHR23225">
    <property type="entry name" value="ZINC FINGER PROTEIN"/>
    <property type="match status" value="1"/>
</dbReference>
<feature type="domain" description="C2H2-type" evidence="6">
    <location>
        <begin position="60"/>
        <end position="84"/>
    </location>
</feature>
<dbReference type="PROSITE" id="PS50157">
    <property type="entry name" value="ZINC_FINGER_C2H2_2"/>
    <property type="match status" value="4"/>
</dbReference>
<dbReference type="SMART" id="SM00355">
    <property type="entry name" value="ZnF_C2H2"/>
    <property type="match status" value="4"/>
</dbReference>
<feature type="domain" description="C2H2-type" evidence="6">
    <location>
        <begin position="32"/>
        <end position="60"/>
    </location>
</feature>
<name>A0A182SUQ4_9DIPT</name>
<dbReference type="Gene3D" id="3.30.160.60">
    <property type="entry name" value="Classic Zinc Finger"/>
    <property type="match status" value="3"/>
</dbReference>
<keyword evidence="4" id="KW-0862">Zinc</keyword>
<evidence type="ECO:0000256" key="2">
    <source>
        <dbReference type="ARBA" id="ARBA00022737"/>
    </source>
</evidence>
<keyword evidence="8" id="KW-1185">Reference proteome</keyword>
<sequence length="132" mass="15774">MVQCVHCGKQLRGKYNMQKHMQRMHLEADRVHRCEVCGHESPNSIALEHHKKRVHSGDQFACEQCGKRFKRKIYLTEHVAALHTRMPLYTCEFCDATFNSKANYYSHRKSRHTEEWETLREEKERKETKSVL</sequence>
<dbReference type="EnsemblMetazoa" id="AMAM013801-RA">
    <property type="protein sequence ID" value="AMAM013801-PA"/>
    <property type="gene ID" value="AMAM013801"/>
</dbReference>
<proteinExistence type="predicted"/>
<keyword evidence="3 5" id="KW-0863">Zinc-finger</keyword>
<keyword evidence="2" id="KW-0677">Repeat</keyword>
<evidence type="ECO:0000256" key="5">
    <source>
        <dbReference type="PROSITE-ProRule" id="PRU00042"/>
    </source>
</evidence>
<feature type="domain" description="C2H2-type" evidence="6">
    <location>
        <begin position="2"/>
        <end position="30"/>
    </location>
</feature>
<dbReference type="SUPFAM" id="SSF57667">
    <property type="entry name" value="beta-beta-alpha zinc fingers"/>
    <property type="match status" value="2"/>
</dbReference>
<keyword evidence="1" id="KW-0479">Metal-binding</keyword>
<evidence type="ECO:0000313" key="8">
    <source>
        <dbReference type="Proteomes" id="UP000075901"/>
    </source>
</evidence>
<dbReference type="InterPro" id="IPR036236">
    <property type="entry name" value="Znf_C2H2_sf"/>
</dbReference>
<dbReference type="GO" id="GO:0008270">
    <property type="term" value="F:zinc ion binding"/>
    <property type="evidence" value="ECO:0007669"/>
    <property type="project" value="UniProtKB-KW"/>
</dbReference>
<dbReference type="Pfam" id="PF00096">
    <property type="entry name" value="zf-C2H2"/>
    <property type="match status" value="2"/>
</dbReference>
<evidence type="ECO:0000259" key="6">
    <source>
        <dbReference type="PROSITE" id="PS50157"/>
    </source>
</evidence>
<feature type="domain" description="C2H2-type" evidence="6">
    <location>
        <begin position="89"/>
        <end position="117"/>
    </location>
</feature>
<organism evidence="7 8">
    <name type="scientific">Anopheles maculatus</name>
    <dbReference type="NCBI Taxonomy" id="74869"/>
    <lineage>
        <taxon>Eukaryota</taxon>
        <taxon>Metazoa</taxon>
        <taxon>Ecdysozoa</taxon>
        <taxon>Arthropoda</taxon>
        <taxon>Hexapoda</taxon>
        <taxon>Insecta</taxon>
        <taxon>Pterygota</taxon>
        <taxon>Neoptera</taxon>
        <taxon>Endopterygota</taxon>
        <taxon>Diptera</taxon>
        <taxon>Nematocera</taxon>
        <taxon>Culicoidea</taxon>
        <taxon>Culicidae</taxon>
        <taxon>Anophelinae</taxon>
        <taxon>Anopheles</taxon>
        <taxon>Anopheles maculatus group</taxon>
    </lineage>
</organism>